<gene>
    <name evidence="8" type="ORF">DSL64_11845</name>
</gene>
<keyword evidence="8" id="KW-0282">Flagellum</keyword>
<dbReference type="InterPro" id="IPR006665">
    <property type="entry name" value="OmpA-like"/>
</dbReference>
<keyword evidence="8" id="KW-0966">Cell projection</keyword>
<dbReference type="SUPFAM" id="SSF103088">
    <property type="entry name" value="OmpA-like"/>
    <property type="match status" value="1"/>
</dbReference>
<dbReference type="AlphaFoldDB" id="A0A3D8YF52"/>
<dbReference type="InterPro" id="IPR036737">
    <property type="entry name" value="OmpA-like_sf"/>
</dbReference>
<evidence type="ECO:0000256" key="1">
    <source>
        <dbReference type="ARBA" id="ARBA00004442"/>
    </source>
</evidence>
<comment type="caution">
    <text evidence="8">The sequence shown here is derived from an EMBL/GenBank/DDBJ whole genome shotgun (WGS) entry which is preliminary data.</text>
</comment>
<keyword evidence="8" id="KW-0969">Cilium</keyword>
<feature type="compositionally biased region" description="Basic residues" evidence="5">
    <location>
        <begin position="405"/>
        <end position="416"/>
    </location>
</feature>
<dbReference type="InterPro" id="IPR006690">
    <property type="entry name" value="OMPA-like_CS"/>
</dbReference>
<evidence type="ECO:0000313" key="9">
    <source>
        <dbReference type="Proteomes" id="UP000256373"/>
    </source>
</evidence>
<dbReference type="PANTHER" id="PTHR30329:SF21">
    <property type="entry name" value="LIPOPROTEIN YIAD-RELATED"/>
    <property type="match status" value="1"/>
</dbReference>
<dbReference type="RefSeq" id="WP_115831100.1">
    <property type="nucleotide sequence ID" value="NZ_QNUL01000007.1"/>
</dbReference>
<dbReference type="EMBL" id="QNUL01000007">
    <property type="protein sequence ID" value="REA61647.1"/>
    <property type="molecule type" value="Genomic_DNA"/>
</dbReference>
<keyword evidence="3" id="KW-0998">Cell outer membrane</keyword>
<dbReference type="PANTHER" id="PTHR30329">
    <property type="entry name" value="STATOR ELEMENT OF FLAGELLAR MOTOR COMPLEX"/>
    <property type="match status" value="1"/>
</dbReference>
<comment type="subcellular location">
    <subcellularLocation>
        <location evidence="1">Cell outer membrane</location>
    </subcellularLocation>
</comment>
<dbReference type="InterPro" id="IPR006664">
    <property type="entry name" value="OMP_bac"/>
</dbReference>
<evidence type="ECO:0000313" key="8">
    <source>
        <dbReference type="EMBL" id="REA61647.1"/>
    </source>
</evidence>
<reference evidence="8 9" key="1">
    <citation type="submission" date="2018-07" db="EMBL/GenBank/DDBJ databases">
        <title>Dyadobacter roseus sp. nov., isolated from rose rhizosphere soil.</title>
        <authorList>
            <person name="Chen L."/>
        </authorList>
    </citation>
    <scope>NUCLEOTIDE SEQUENCE [LARGE SCALE GENOMIC DNA]</scope>
    <source>
        <strain evidence="8 9">RS19</strain>
    </source>
</reference>
<dbReference type="InterPro" id="IPR050330">
    <property type="entry name" value="Bact_OuterMem_StrucFunc"/>
</dbReference>
<evidence type="ECO:0000256" key="3">
    <source>
        <dbReference type="ARBA" id="ARBA00023237"/>
    </source>
</evidence>
<dbReference type="PROSITE" id="PS51123">
    <property type="entry name" value="OMPA_2"/>
    <property type="match status" value="1"/>
</dbReference>
<keyword evidence="6" id="KW-0812">Transmembrane</keyword>
<dbReference type="Proteomes" id="UP000256373">
    <property type="component" value="Unassembled WGS sequence"/>
</dbReference>
<evidence type="ECO:0000256" key="2">
    <source>
        <dbReference type="ARBA" id="ARBA00023136"/>
    </source>
</evidence>
<dbReference type="Pfam" id="PF00691">
    <property type="entry name" value="OmpA"/>
    <property type="match status" value="1"/>
</dbReference>
<sequence>MSTINILELAKSYLNTSNVGKLAGQLNEEPSAVQHGLNAILPSVLGAVMQKASTTRGAGEVLEVVRGYEENNLLSNLPDILSNGDKFQQILAAGKKLLPVFFEGTLPGLSAKISEDTGLKQSSSNSLIGIVAPLILSIIGSDVKSSGYGLSGLTSHLMGQKNAVLAALPAGFSSLLNFKDLGDFKGSEETHVKHEYEEKKKSSWPIWLIVILAILGLLWILKTCKKDETVVVNGTGAALDSATVAVSDLVDSTAGKIKDGLEVLGSFFKRKLPNGVELNIPEFGIENKLVTFIEDKDKLVDKTTWFNFDRITFETGSNKLSAESLEQTKNIAEILKAFPAASLKIGGYTDNTGTAAINKKLSQERADAVKAAIVSEGVATERLDAEGYGPEHPVASNDTEEGRAQNRRIAVRVTKK</sequence>
<name>A0A3D8YF52_9BACT</name>
<evidence type="ECO:0000256" key="6">
    <source>
        <dbReference type="SAM" id="Phobius"/>
    </source>
</evidence>
<organism evidence="8 9">
    <name type="scientific">Dyadobacter luteus</name>
    <dbReference type="NCBI Taxonomy" id="2259619"/>
    <lineage>
        <taxon>Bacteria</taxon>
        <taxon>Pseudomonadati</taxon>
        <taxon>Bacteroidota</taxon>
        <taxon>Cytophagia</taxon>
        <taxon>Cytophagales</taxon>
        <taxon>Spirosomataceae</taxon>
        <taxon>Dyadobacter</taxon>
    </lineage>
</organism>
<dbReference type="GO" id="GO:0009279">
    <property type="term" value="C:cell outer membrane"/>
    <property type="evidence" value="ECO:0007669"/>
    <property type="project" value="UniProtKB-SubCell"/>
</dbReference>
<dbReference type="PROSITE" id="PS01068">
    <property type="entry name" value="OMPA_1"/>
    <property type="match status" value="1"/>
</dbReference>
<dbReference type="PRINTS" id="PR01021">
    <property type="entry name" value="OMPADOMAIN"/>
</dbReference>
<evidence type="ECO:0000259" key="7">
    <source>
        <dbReference type="PROSITE" id="PS51123"/>
    </source>
</evidence>
<protein>
    <submittedName>
        <fullName evidence="8">Flagellar motor protein MotB</fullName>
    </submittedName>
</protein>
<dbReference type="OrthoDB" id="9782229at2"/>
<feature type="region of interest" description="Disordered" evidence="5">
    <location>
        <begin position="384"/>
        <end position="416"/>
    </location>
</feature>
<keyword evidence="6" id="KW-1133">Transmembrane helix</keyword>
<accession>A0A3D8YF52</accession>
<keyword evidence="9" id="KW-1185">Reference proteome</keyword>
<dbReference type="InterPro" id="IPR009282">
    <property type="entry name" value="DUF937"/>
</dbReference>
<evidence type="ECO:0000256" key="4">
    <source>
        <dbReference type="PROSITE-ProRule" id="PRU00473"/>
    </source>
</evidence>
<dbReference type="Gene3D" id="3.30.1330.60">
    <property type="entry name" value="OmpA-like domain"/>
    <property type="match status" value="1"/>
</dbReference>
<evidence type="ECO:0000256" key="5">
    <source>
        <dbReference type="SAM" id="MobiDB-lite"/>
    </source>
</evidence>
<dbReference type="Pfam" id="PF06078">
    <property type="entry name" value="DUF937"/>
    <property type="match status" value="1"/>
</dbReference>
<feature type="transmembrane region" description="Helical" evidence="6">
    <location>
        <begin position="204"/>
        <end position="221"/>
    </location>
</feature>
<proteinExistence type="predicted"/>
<dbReference type="CDD" id="cd07185">
    <property type="entry name" value="OmpA_C-like"/>
    <property type="match status" value="1"/>
</dbReference>
<feature type="domain" description="OmpA-like" evidence="7">
    <location>
        <begin position="300"/>
        <end position="416"/>
    </location>
</feature>
<keyword evidence="2 4" id="KW-0472">Membrane</keyword>